<dbReference type="Proteomes" id="UP001150538">
    <property type="component" value="Unassembled WGS sequence"/>
</dbReference>
<sequence length="155" mass="17305">MSVILVVGGACVLSEFVKAILTTKGFALSYILANVLGSAFFLFPSWMFDKWVVQPRFAREYGIISDARYWSLGSDIPNPFDIDGNQSNNDGTRGQYANVPLHALEEFDLELNDIIMGESDEDGDVDLNNIDYQSSNDSIDTPDHQQQQRPKNPPL</sequence>
<evidence type="ECO:0000313" key="4">
    <source>
        <dbReference type="Proteomes" id="UP001150538"/>
    </source>
</evidence>
<dbReference type="OrthoDB" id="63581at2759"/>
<name>A0A9W8A0X5_9FUNG</name>
<feature type="compositionally biased region" description="Polar residues" evidence="1">
    <location>
        <begin position="130"/>
        <end position="155"/>
    </location>
</feature>
<evidence type="ECO:0000256" key="1">
    <source>
        <dbReference type="SAM" id="MobiDB-lite"/>
    </source>
</evidence>
<dbReference type="EMBL" id="JANBPU010000125">
    <property type="protein sequence ID" value="KAJ1915891.1"/>
    <property type="molecule type" value="Genomic_DNA"/>
</dbReference>
<keyword evidence="4" id="KW-1185">Reference proteome</keyword>
<keyword evidence="2" id="KW-1133">Transmembrane helix</keyword>
<proteinExistence type="predicted"/>
<protein>
    <submittedName>
        <fullName evidence="3">Uncharacterized protein</fullName>
    </submittedName>
</protein>
<keyword evidence="2" id="KW-0472">Membrane</keyword>
<comment type="caution">
    <text evidence="3">The sequence shown here is derived from an EMBL/GenBank/DDBJ whole genome shotgun (WGS) entry which is preliminary data.</text>
</comment>
<evidence type="ECO:0000256" key="2">
    <source>
        <dbReference type="SAM" id="Phobius"/>
    </source>
</evidence>
<dbReference type="AlphaFoldDB" id="A0A9W8A0X5"/>
<feature type="transmembrane region" description="Helical" evidence="2">
    <location>
        <begin position="29"/>
        <end position="48"/>
    </location>
</feature>
<feature type="region of interest" description="Disordered" evidence="1">
    <location>
        <begin position="125"/>
        <end position="155"/>
    </location>
</feature>
<keyword evidence="2" id="KW-0812">Transmembrane</keyword>
<organism evidence="3 4">
    <name type="scientific">Mycoemilia scoparia</name>
    <dbReference type="NCBI Taxonomy" id="417184"/>
    <lineage>
        <taxon>Eukaryota</taxon>
        <taxon>Fungi</taxon>
        <taxon>Fungi incertae sedis</taxon>
        <taxon>Zoopagomycota</taxon>
        <taxon>Kickxellomycotina</taxon>
        <taxon>Kickxellomycetes</taxon>
        <taxon>Kickxellales</taxon>
        <taxon>Kickxellaceae</taxon>
        <taxon>Mycoemilia</taxon>
    </lineage>
</organism>
<reference evidence="3" key="1">
    <citation type="submission" date="2022-07" db="EMBL/GenBank/DDBJ databases">
        <title>Phylogenomic reconstructions and comparative analyses of Kickxellomycotina fungi.</title>
        <authorList>
            <person name="Reynolds N.K."/>
            <person name="Stajich J.E."/>
            <person name="Barry K."/>
            <person name="Grigoriev I.V."/>
            <person name="Crous P."/>
            <person name="Smith M.E."/>
        </authorList>
    </citation>
    <scope>NUCLEOTIDE SEQUENCE</scope>
    <source>
        <strain evidence="3">NBRC 100468</strain>
    </source>
</reference>
<evidence type="ECO:0000313" key="3">
    <source>
        <dbReference type="EMBL" id="KAJ1915891.1"/>
    </source>
</evidence>
<gene>
    <name evidence="3" type="ORF">H4219_004078</name>
</gene>
<accession>A0A9W8A0X5</accession>